<comment type="caution">
    <text evidence="2">The sequence shown here is derived from an EMBL/GenBank/DDBJ whole genome shotgun (WGS) entry which is preliminary data.</text>
</comment>
<evidence type="ECO:0000313" key="3">
    <source>
        <dbReference type="Proteomes" id="UP000766336"/>
    </source>
</evidence>
<dbReference type="InterPro" id="IPR039840">
    <property type="entry name" value="NAA80"/>
</dbReference>
<dbReference type="Pfam" id="PF00583">
    <property type="entry name" value="Acetyltransf_1"/>
    <property type="match status" value="1"/>
</dbReference>
<dbReference type="PANTHER" id="PTHR13538">
    <property type="entry name" value="N-ACETYLTRANSFERASE 6"/>
    <property type="match status" value="1"/>
</dbReference>
<dbReference type="CDD" id="cd04301">
    <property type="entry name" value="NAT_SF"/>
    <property type="match status" value="1"/>
</dbReference>
<feature type="domain" description="N-acetyltransferase" evidence="1">
    <location>
        <begin position="6"/>
        <end position="157"/>
    </location>
</feature>
<gene>
    <name evidence="2" type="ORF">KHU32_17295</name>
</gene>
<keyword evidence="3" id="KW-1185">Reference proteome</keyword>
<evidence type="ECO:0000259" key="1">
    <source>
        <dbReference type="PROSITE" id="PS51186"/>
    </source>
</evidence>
<dbReference type="RefSeq" id="WP_213671397.1">
    <property type="nucleotide sequence ID" value="NZ_JAHCDA010000003.1"/>
</dbReference>
<reference evidence="2 3" key="1">
    <citation type="submission" date="2021-05" db="EMBL/GenBank/DDBJ databases">
        <title>Roseococcus sp. XZZS9, whole genome shotgun sequencing project.</title>
        <authorList>
            <person name="Zhao G."/>
            <person name="Shen L."/>
        </authorList>
    </citation>
    <scope>NUCLEOTIDE SEQUENCE [LARGE SCALE GENOMIC DNA]</scope>
    <source>
        <strain evidence="2 3">XZZS9</strain>
    </source>
</reference>
<dbReference type="Proteomes" id="UP000766336">
    <property type="component" value="Unassembled WGS sequence"/>
</dbReference>
<dbReference type="PROSITE" id="PS51186">
    <property type="entry name" value="GNAT"/>
    <property type="match status" value="1"/>
</dbReference>
<dbReference type="InterPro" id="IPR016181">
    <property type="entry name" value="Acyl_CoA_acyltransferase"/>
</dbReference>
<dbReference type="Gene3D" id="3.40.630.30">
    <property type="match status" value="1"/>
</dbReference>
<sequence length="174" mass="19185">MIPVAWKIVPIAHRPDLVPLVANWLWDAFWQPNGHRLEEVREIVAEANAEVGTPQCLVLLAGEVPCGTASLMAADLEIRNDIGPWLAGLYVVPEARGQGCARRLVEAIEEAARAVGEKELFLYTDDAQPLYEKLGWTSIQDTVDHGRTVTVMRRELKAPDQGAGKSALVRPRSQ</sequence>
<dbReference type="InterPro" id="IPR000182">
    <property type="entry name" value="GNAT_dom"/>
</dbReference>
<evidence type="ECO:0000313" key="2">
    <source>
        <dbReference type="EMBL" id="MBS7812710.1"/>
    </source>
</evidence>
<dbReference type="SUPFAM" id="SSF55729">
    <property type="entry name" value="Acyl-CoA N-acyltransferases (Nat)"/>
    <property type="match status" value="1"/>
</dbReference>
<dbReference type="EMBL" id="JAHCDA010000003">
    <property type="protein sequence ID" value="MBS7812710.1"/>
    <property type="molecule type" value="Genomic_DNA"/>
</dbReference>
<protein>
    <submittedName>
        <fullName evidence="2">GNAT family N-acetyltransferase</fullName>
    </submittedName>
</protein>
<name>A0ABS5QGA0_9PROT</name>
<proteinExistence type="predicted"/>
<dbReference type="PANTHER" id="PTHR13538:SF4">
    <property type="entry name" value="N-ALPHA-ACETYLTRANSFERASE 80"/>
    <property type="match status" value="1"/>
</dbReference>
<accession>A0ABS5QGA0</accession>
<organism evidence="2 3">
    <name type="scientific">Roseococcus pinisoli</name>
    <dbReference type="NCBI Taxonomy" id="2835040"/>
    <lineage>
        <taxon>Bacteria</taxon>
        <taxon>Pseudomonadati</taxon>
        <taxon>Pseudomonadota</taxon>
        <taxon>Alphaproteobacteria</taxon>
        <taxon>Acetobacterales</taxon>
        <taxon>Roseomonadaceae</taxon>
        <taxon>Roseococcus</taxon>
    </lineage>
</organism>